<keyword evidence="1" id="KW-0812">Transmembrane</keyword>
<protein>
    <recommendedName>
        <fullName evidence="4">DUF3784 domain-containing protein</fullName>
    </recommendedName>
</protein>
<keyword evidence="1" id="KW-1133">Transmembrane helix</keyword>
<proteinExistence type="predicted"/>
<evidence type="ECO:0000313" key="3">
    <source>
        <dbReference type="Proteomes" id="UP000182089"/>
    </source>
</evidence>
<sequence length="97" mass="10676">MQQAATVLLVVLGLIVAFLGFYVFSHRNRQVIIFHPEKDPSLAKIMQVLGLILLFCGCLSIISAFTNLLLFKIVMLILDAVFASSLSLVMLAYSMGN</sequence>
<feature type="transmembrane region" description="Helical" evidence="1">
    <location>
        <begin position="71"/>
        <end position="93"/>
    </location>
</feature>
<evidence type="ECO:0008006" key="4">
    <source>
        <dbReference type="Google" id="ProtNLM"/>
    </source>
</evidence>
<dbReference type="Proteomes" id="UP000182089">
    <property type="component" value="Unassembled WGS sequence"/>
</dbReference>
<evidence type="ECO:0000313" key="2">
    <source>
        <dbReference type="EMBL" id="SEM56082.1"/>
    </source>
</evidence>
<organism evidence="2 3">
    <name type="scientific">Ligilactobacillus ruminis</name>
    <dbReference type="NCBI Taxonomy" id="1623"/>
    <lineage>
        <taxon>Bacteria</taxon>
        <taxon>Bacillati</taxon>
        <taxon>Bacillota</taxon>
        <taxon>Bacilli</taxon>
        <taxon>Lactobacillales</taxon>
        <taxon>Lactobacillaceae</taxon>
        <taxon>Ligilactobacillus</taxon>
    </lineage>
</organism>
<accession>A0ABY1AAS7</accession>
<keyword evidence="1" id="KW-0472">Membrane</keyword>
<gene>
    <name evidence="2" type="ORF">SAMN05216431_104113</name>
</gene>
<dbReference type="EMBL" id="FOCC01000004">
    <property type="protein sequence ID" value="SEM56082.1"/>
    <property type="molecule type" value="Genomic_DNA"/>
</dbReference>
<name>A0ABY1AAS7_9LACO</name>
<feature type="transmembrane region" description="Helical" evidence="1">
    <location>
        <begin position="6"/>
        <end position="24"/>
    </location>
</feature>
<evidence type="ECO:0000256" key="1">
    <source>
        <dbReference type="SAM" id="Phobius"/>
    </source>
</evidence>
<feature type="transmembrane region" description="Helical" evidence="1">
    <location>
        <begin position="45"/>
        <end position="65"/>
    </location>
</feature>
<reference evidence="2 3" key="1">
    <citation type="submission" date="2016-10" db="EMBL/GenBank/DDBJ databases">
        <authorList>
            <person name="Varghese N."/>
            <person name="Submissions S."/>
        </authorList>
    </citation>
    <scope>NUCLEOTIDE SEQUENCE [LARGE SCALE GENOMIC DNA]</scope>
    <source>
        <strain evidence="2 3">WC1T17</strain>
    </source>
</reference>
<comment type="caution">
    <text evidence="2">The sequence shown here is derived from an EMBL/GenBank/DDBJ whole genome shotgun (WGS) entry which is preliminary data.</text>
</comment>